<protein>
    <submittedName>
        <fullName evidence="1">Uncharacterized protein</fullName>
    </submittedName>
</protein>
<gene>
    <name evidence="1" type="ORF">Pint_12348</name>
</gene>
<reference evidence="2" key="1">
    <citation type="journal article" date="2023" name="G3 (Bethesda)">
        <title>Genome assembly and association tests identify interacting loci associated with vigor, precocity, and sex in interspecific pistachio rootstocks.</title>
        <authorList>
            <person name="Palmer W."/>
            <person name="Jacygrad E."/>
            <person name="Sagayaradj S."/>
            <person name="Cavanaugh K."/>
            <person name="Han R."/>
            <person name="Bertier L."/>
            <person name="Beede B."/>
            <person name="Kafkas S."/>
            <person name="Golino D."/>
            <person name="Preece J."/>
            <person name="Michelmore R."/>
        </authorList>
    </citation>
    <scope>NUCLEOTIDE SEQUENCE [LARGE SCALE GENOMIC DNA]</scope>
</reference>
<evidence type="ECO:0000313" key="1">
    <source>
        <dbReference type="EMBL" id="KAJ0018398.1"/>
    </source>
</evidence>
<organism evidence="1 2">
    <name type="scientific">Pistacia integerrima</name>
    <dbReference type="NCBI Taxonomy" id="434235"/>
    <lineage>
        <taxon>Eukaryota</taxon>
        <taxon>Viridiplantae</taxon>
        <taxon>Streptophyta</taxon>
        <taxon>Embryophyta</taxon>
        <taxon>Tracheophyta</taxon>
        <taxon>Spermatophyta</taxon>
        <taxon>Magnoliopsida</taxon>
        <taxon>eudicotyledons</taxon>
        <taxon>Gunneridae</taxon>
        <taxon>Pentapetalae</taxon>
        <taxon>rosids</taxon>
        <taxon>malvids</taxon>
        <taxon>Sapindales</taxon>
        <taxon>Anacardiaceae</taxon>
        <taxon>Pistacia</taxon>
    </lineage>
</organism>
<accession>A0ACC0XLB5</accession>
<comment type="caution">
    <text evidence="1">The sequence shown here is derived from an EMBL/GenBank/DDBJ whole genome shotgun (WGS) entry which is preliminary data.</text>
</comment>
<sequence length="475" mass="54712">MIEEETVLLLQNSISFSKEIERRSRHFKLYRGALEGDWNTTERIYKEEDIDIPVKLSKDGAPLSIFQLQQGTLVFSNWRQKDVEYLYEATADVILDHDNDLIELLISLINRGWYDVSLHLVERHPQIALARDKNEETALHRLARLPVLTRILDFNAIKNCKKSAIYLYTGQEIPDSAFELVECLWKQVMLLVLDDYPDWKLLENLVDENNYTILHAAVRYRRRNIFNAMYHIGPFKDLLVRNTDKEGNNILHLAAKLPPVDTPDIESLVVTCLLKREIWWFEGVKRILHPVVAEAKNNERKTPRALFTEQYKELREKADKWTKKTANACIMVLVIIAIVVFATLFTVPGGTKENIGTPNFLRRASFIVFAISDTIALLLSSYSITMFLSVISSRCEEADFFWPIGGDFARGMFSVLYSVEAMMGAFSATMFIVFKDGWLWVPVLLAIMVVFTTLMYVGKTLTINGEVLHAVYENR</sequence>
<evidence type="ECO:0000313" key="2">
    <source>
        <dbReference type="Proteomes" id="UP001163603"/>
    </source>
</evidence>
<keyword evidence="2" id="KW-1185">Reference proteome</keyword>
<proteinExistence type="predicted"/>
<dbReference type="EMBL" id="CM047747">
    <property type="protein sequence ID" value="KAJ0018398.1"/>
    <property type="molecule type" value="Genomic_DNA"/>
</dbReference>
<dbReference type="Proteomes" id="UP001163603">
    <property type="component" value="Chromosome 12"/>
</dbReference>
<name>A0ACC0XLB5_9ROSI</name>